<proteinExistence type="predicted"/>
<evidence type="ECO:0000313" key="2">
    <source>
        <dbReference type="Proteomes" id="UP001157418"/>
    </source>
</evidence>
<dbReference type="AlphaFoldDB" id="A0AAU9L9T5"/>
<dbReference type="Proteomes" id="UP001157418">
    <property type="component" value="Unassembled WGS sequence"/>
</dbReference>
<comment type="caution">
    <text evidence="1">The sequence shown here is derived from an EMBL/GenBank/DDBJ whole genome shotgun (WGS) entry which is preliminary data.</text>
</comment>
<name>A0AAU9L9T5_9ASTR</name>
<evidence type="ECO:0000313" key="1">
    <source>
        <dbReference type="EMBL" id="CAH1412583.1"/>
    </source>
</evidence>
<sequence length="78" mass="9007">MIDLQEWPGIGYMVVAVCGATKKEVNVFGKPSTFSMDLLQKMYQIHHPIKIKTRNCTILRRKKKTYTTLEGMTTMLEI</sequence>
<accession>A0AAU9L9T5</accession>
<protein>
    <submittedName>
        <fullName evidence="1">Uncharacterized protein</fullName>
    </submittedName>
</protein>
<organism evidence="1 2">
    <name type="scientific">Lactuca virosa</name>
    <dbReference type="NCBI Taxonomy" id="75947"/>
    <lineage>
        <taxon>Eukaryota</taxon>
        <taxon>Viridiplantae</taxon>
        <taxon>Streptophyta</taxon>
        <taxon>Embryophyta</taxon>
        <taxon>Tracheophyta</taxon>
        <taxon>Spermatophyta</taxon>
        <taxon>Magnoliopsida</taxon>
        <taxon>eudicotyledons</taxon>
        <taxon>Gunneridae</taxon>
        <taxon>Pentapetalae</taxon>
        <taxon>asterids</taxon>
        <taxon>campanulids</taxon>
        <taxon>Asterales</taxon>
        <taxon>Asteraceae</taxon>
        <taxon>Cichorioideae</taxon>
        <taxon>Cichorieae</taxon>
        <taxon>Lactucinae</taxon>
        <taxon>Lactuca</taxon>
    </lineage>
</organism>
<keyword evidence="2" id="KW-1185">Reference proteome</keyword>
<gene>
    <name evidence="1" type="ORF">LVIROSA_LOCUS591</name>
</gene>
<dbReference type="EMBL" id="CAKMRJ010000001">
    <property type="protein sequence ID" value="CAH1412583.1"/>
    <property type="molecule type" value="Genomic_DNA"/>
</dbReference>
<reference evidence="1 2" key="1">
    <citation type="submission" date="2022-01" db="EMBL/GenBank/DDBJ databases">
        <authorList>
            <person name="Xiong W."/>
            <person name="Schranz E."/>
        </authorList>
    </citation>
    <scope>NUCLEOTIDE SEQUENCE [LARGE SCALE GENOMIC DNA]</scope>
</reference>